<dbReference type="AlphaFoldDB" id="A0A518BCD4"/>
<evidence type="ECO:0000313" key="2">
    <source>
        <dbReference type="EMBL" id="QDU64641.1"/>
    </source>
</evidence>
<keyword evidence="1" id="KW-1133">Transmembrane helix</keyword>
<proteinExistence type="predicted"/>
<evidence type="ECO:0000313" key="3">
    <source>
        <dbReference type="Proteomes" id="UP000317093"/>
    </source>
</evidence>
<evidence type="ECO:0000256" key="1">
    <source>
        <dbReference type="SAM" id="Phobius"/>
    </source>
</evidence>
<gene>
    <name evidence="2" type="ORF">Pan216_55320</name>
</gene>
<organism evidence="2 3">
    <name type="scientific">Kolteria novifilia</name>
    <dbReference type="NCBI Taxonomy" id="2527975"/>
    <lineage>
        <taxon>Bacteria</taxon>
        <taxon>Pseudomonadati</taxon>
        <taxon>Planctomycetota</taxon>
        <taxon>Planctomycetia</taxon>
        <taxon>Kolteriales</taxon>
        <taxon>Kolteriaceae</taxon>
        <taxon>Kolteria</taxon>
    </lineage>
</organism>
<keyword evidence="1" id="KW-0812">Transmembrane</keyword>
<reference evidence="2 3" key="1">
    <citation type="submission" date="2019-02" db="EMBL/GenBank/DDBJ databases">
        <title>Deep-cultivation of Planctomycetes and their phenomic and genomic characterization uncovers novel biology.</title>
        <authorList>
            <person name="Wiegand S."/>
            <person name="Jogler M."/>
            <person name="Boedeker C."/>
            <person name="Pinto D."/>
            <person name="Vollmers J."/>
            <person name="Rivas-Marin E."/>
            <person name="Kohn T."/>
            <person name="Peeters S.H."/>
            <person name="Heuer A."/>
            <person name="Rast P."/>
            <person name="Oberbeckmann S."/>
            <person name="Bunk B."/>
            <person name="Jeske O."/>
            <person name="Meyerdierks A."/>
            <person name="Storesund J.E."/>
            <person name="Kallscheuer N."/>
            <person name="Luecker S."/>
            <person name="Lage O.M."/>
            <person name="Pohl T."/>
            <person name="Merkel B.J."/>
            <person name="Hornburger P."/>
            <person name="Mueller R.-W."/>
            <person name="Bruemmer F."/>
            <person name="Labrenz M."/>
            <person name="Spormann A.M."/>
            <person name="Op den Camp H."/>
            <person name="Overmann J."/>
            <person name="Amann R."/>
            <person name="Jetten M.S.M."/>
            <person name="Mascher T."/>
            <person name="Medema M.H."/>
            <person name="Devos D.P."/>
            <person name="Kaster A.-K."/>
            <person name="Ovreas L."/>
            <person name="Rohde M."/>
            <person name="Galperin M.Y."/>
            <person name="Jogler C."/>
        </authorList>
    </citation>
    <scope>NUCLEOTIDE SEQUENCE [LARGE SCALE GENOMIC DNA]</scope>
    <source>
        <strain evidence="2 3">Pan216</strain>
    </source>
</reference>
<keyword evidence="1" id="KW-0472">Membrane</keyword>
<protein>
    <submittedName>
        <fullName evidence="2">Uncharacterized protein</fullName>
    </submittedName>
</protein>
<dbReference type="Proteomes" id="UP000317093">
    <property type="component" value="Chromosome"/>
</dbReference>
<feature type="transmembrane region" description="Helical" evidence="1">
    <location>
        <begin position="27"/>
        <end position="45"/>
    </location>
</feature>
<dbReference type="EMBL" id="CP036279">
    <property type="protein sequence ID" value="QDU64641.1"/>
    <property type="molecule type" value="Genomic_DNA"/>
</dbReference>
<keyword evidence="3" id="KW-1185">Reference proteome</keyword>
<dbReference type="OrthoDB" id="274376at2"/>
<name>A0A518BCD4_9BACT</name>
<accession>A0A518BCD4</accession>
<dbReference type="KEGG" id="knv:Pan216_55320"/>
<sequence>MTDVVMSSSDAAPGTREGTPKRRWRRWWLYPLGLVLVALVAWGLWNRSLSSELSREIAKIRARGEPVTFAELAPAPVDPDDDATEIVLTALNKIQQRPFNDILAVEPPLAGDKLDTLRQAIAANQGQLDGIAQGLRRPHFRLPLDYTDPMPMPAVLTLIKDFRTINRVLRAQILVALAEGETDVATDSVLLGLRVGERLRDEPLLIVQLLRTAMGTSSLRELQLLLGERPLPPAQRDLLRQQLATIEADLSLRRWFLRERALVNTSMAYLPTAALTGAGRPPGFLRMVLRLPVQGLFDAQRAQMLRTLTEVAEIADVTGPEGDEAVAELEARIVELPDFFNLIKLQLPALVQARTAGLRYRQRLRLALIAIHLDASRREGQLPNRLEDALDPSTTNLALGIFSDKPIRYQATDDAFLLYNLGPNGHDDGIDEATGQRLDENEVTFQVRYRTPAKETSDE</sequence>
<dbReference type="RefSeq" id="WP_145262985.1">
    <property type="nucleotide sequence ID" value="NZ_CP036279.1"/>
</dbReference>